<keyword evidence="1" id="KW-0472">Membrane</keyword>
<dbReference type="STRING" id="1855383.SAMN05216548_11213"/>
<feature type="transmembrane region" description="Helical" evidence="1">
    <location>
        <begin position="92"/>
        <end position="117"/>
    </location>
</feature>
<dbReference type="PANTHER" id="PTHR40394">
    <property type="entry name" value="LIPOPROTEIN-RELATED"/>
    <property type="match status" value="1"/>
</dbReference>
<sequence length="175" mass="19219">MSERDLMAEFTQPEPLMEAIRAARAEGYVRLEAYTPFSIEEMPKALGLKPSRLRVVMFVGGVIGAVAGYGLQHWSAVSAYPINTGGRPLASWPAFLIVTFEIAVLFAAVAGFAALIIRTGLTELSNPVFATRGFERVTQDRFFLRVDAKDPKFDPVETRAFLERLSPVAVNVVPT</sequence>
<keyword evidence="1" id="KW-1133">Transmembrane helix</keyword>
<evidence type="ECO:0000313" key="2">
    <source>
        <dbReference type="EMBL" id="SER14657.1"/>
    </source>
</evidence>
<organism evidence="2 3">
    <name type="scientific">Faunimonas pinastri</name>
    <dbReference type="NCBI Taxonomy" id="1855383"/>
    <lineage>
        <taxon>Bacteria</taxon>
        <taxon>Pseudomonadati</taxon>
        <taxon>Pseudomonadota</taxon>
        <taxon>Alphaproteobacteria</taxon>
        <taxon>Hyphomicrobiales</taxon>
        <taxon>Afifellaceae</taxon>
        <taxon>Faunimonas</taxon>
    </lineage>
</organism>
<proteinExistence type="predicted"/>
<dbReference type="OrthoDB" id="9792475at2"/>
<accession>A0A1H9LTY0</accession>
<evidence type="ECO:0000256" key="1">
    <source>
        <dbReference type="SAM" id="Phobius"/>
    </source>
</evidence>
<dbReference type="Proteomes" id="UP000199647">
    <property type="component" value="Unassembled WGS sequence"/>
</dbReference>
<dbReference type="AlphaFoldDB" id="A0A1H9LTY0"/>
<dbReference type="Pfam" id="PF11821">
    <property type="entry name" value="ActD"/>
    <property type="match status" value="1"/>
</dbReference>
<keyword evidence="3" id="KW-1185">Reference proteome</keyword>
<name>A0A1H9LTY0_9HYPH</name>
<dbReference type="PANTHER" id="PTHR40394:SF2">
    <property type="entry name" value="QUINOL:CYTOCHROME C OXIDOREDUCTASE MEMBRANE PROTEIN"/>
    <property type="match status" value="1"/>
</dbReference>
<feature type="transmembrane region" description="Helical" evidence="1">
    <location>
        <begin position="53"/>
        <end position="72"/>
    </location>
</feature>
<protein>
    <submittedName>
        <fullName evidence="2">Quinol:cytochrome c oxidoreductase membrane protein</fullName>
    </submittedName>
</protein>
<evidence type="ECO:0000313" key="3">
    <source>
        <dbReference type="Proteomes" id="UP000199647"/>
    </source>
</evidence>
<keyword evidence="1" id="KW-0812">Transmembrane</keyword>
<dbReference type="EMBL" id="FOFG01000012">
    <property type="protein sequence ID" value="SER14657.1"/>
    <property type="molecule type" value="Genomic_DNA"/>
</dbReference>
<gene>
    <name evidence="2" type="ORF">SAMN05216548_11213</name>
</gene>
<dbReference type="RefSeq" id="WP_092497927.1">
    <property type="nucleotide sequence ID" value="NZ_FOFG01000012.1"/>
</dbReference>
<reference evidence="2 3" key="1">
    <citation type="submission" date="2016-10" db="EMBL/GenBank/DDBJ databases">
        <authorList>
            <person name="de Groot N.N."/>
        </authorList>
    </citation>
    <scope>NUCLEOTIDE SEQUENCE [LARGE SCALE GENOMIC DNA]</scope>
    <source>
        <strain evidence="2 3">A52C2</strain>
    </source>
</reference>
<dbReference type="InterPro" id="IPR021776">
    <property type="entry name" value="ActD"/>
</dbReference>